<comment type="pathway">
    <text evidence="2 7 8">Cell wall biogenesis; peptidoglycan biosynthesis.</text>
</comment>
<comment type="caution">
    <text evidence="11">The sequence shown here is derived from an EMBL/GenBank/DDBJ whole genome shotgun (WGS) entry which is preliminary data.</text>
</comment>
<dbReference type="NCBIfam" id="TIGR01087">
    <property type="entry name" value="murD"/>
    <property type="match status" value="1"/>
</dbReference>
<keyword evidence="7 8" id="KW-0961">Cell wall biogenesis/degradation</keyword>
<dbReference type="Pfam" id="PF08245">
    <property type="entry name" value="Mur_ligase_M"/>
    <property type="match status" value="1"/>
</dbReference>
<name>A0A1G2D9U6_9BACT</name>
<keyword evidence="7 8" id="KW-0131">Cell cycle</keyword>
<dbReference type="Gene3D" id="3.90.190.20">
    <property type="entry name" value="Mur ligase, C-terminal domain"/>
    <property type="match status" value="1"/>
</dbReference>
<evidence type="ECO:0000256" key="1">
    <source>
        <dbReference type="ARBA" id="ARBA00004496"/>
    </source>
</evidence>
<dbReference type="GO" id="GO:0008360">
    <property type="term" value="P:regulation of cell shape"/>
    <property type="evidence" value="ECO:0007669"/>
    <property type="project" value="UniProtKB-KW"/>
</dbReference>
<dbReference type="SUPFAM" id="SSF51984">
    <property type="entry name" value="MurCD N-terminal domain"/>
    <property type="match status" value="1"/>
</dbReference>
<evidence type="ECO:0000256" key="6">
    <source>
        <dbReference type="ARBA" id="ARBA00022840"/>
    </source>
</evidence>
<feature type="binding site" evidence="7">
    <location>
        <begin position="136"/>
        <end position="142"/>
    </location>
    <ligand>
        <name>ATP</name>
        <dbReference type="ChEBI" id="CHEBI:30616"/>
    </ligand>
</feature>
<dbReference type="HAMAP" id="MF_00639">
    <property type="entry name" value="MurD"/>
    <property type="match status" value="1"/>
</dbReference>
<dbReference type="SUPFAM" id="SSF53244">
    <property type="entry name" value="MurD-like peptide ligases, peptide-binding domain"/>
    <property type="match status" value="1"/>
</dbReference>
<feature type="domain" description="Mur ligase central" evidence="10">
    <location>
        <begin position="134"/>
        <end position="309"/>
    </location>
</feature>
<evidence type="ECO:0000256" key="8">
    <source>
        <dbReference type="RuleBase" id="RU003664"/>
    </source>
</evidence>
<keyword evidence="6 7" id="KW-0067">ATP-binding</keyword>
<protein>
    <recommendedName>
        <fullName evidence="7 8">UDP-N-acetylmuramoylalanine--D-glutamate ligase</fullName>
        <ecNumber evidence="7 8">6.3.2.9</ecNumber>
    </recommendedName>
    <alternativeName>
        <fullName evidence="7">D-glutamic acid-adding enzyme</fullName>
    </alternativeName>
    <alternativeName>
        <fullName evidence="7">UDP-N-acetylmuramoyl-L-alanyl-D-glutamate synthetase</fullName>
    </alternativeName>
</protein>
<dbReference type="GO" id="GO:0009252">
    <property type="term" value="P:peptidoglycan biosynthetic process"/>
    <property type="evidence" value="ECO:0007669"/>
    <property type="project" value="UniProtKB-UniRule"/>
</dbReference>
<dbReference type="GO" id="GO:0008764">
    <property type="term" value="F:UDP-N-acetylmuramoylalanine-D-glutamate ligase activity"/>
    <property type="evidence" value="ECO:0007669"/>
    <property type="project" value="UniProtKB-UniRule"/>
</dbReference>
<reference evidence="11 12" key="1">
    <citation type="journal article" date="2016" name="Nat. Commun.">
        <title>Thousands of microbial genomes shed light on interconnected biogeochemical processes in an aquifer system.</title>
        <authorList>
            <person name="Anantharaman K."/>
            <person name="Brown C.T."/>
            <person name="Hug L.A."/>
            <person name="Sharon I."/>
            <person name="Castelle C.J."/>
            <person name="Probst A.J."/>
            <person name="Thomas B.C."/>
            <person name="Singh A."/>
            <person name="Wilkins M.J."/>
            <person name="Karaoz U."/>
            <person name="Brodie E.L."/>
            <person name="Williams K.H."/>
            <person name="Hubbard S.S."/>
            <person name="Banfield J.F."/>
        </authorList>
    </citation>
    <scope>NUCLEOTIDE SEQUENCE [LARGE SCALE GENOMIC DNA]</scope>
</reference>
<dbReference type="GO" id="GO:0071555">
    <property type="term" value="P:cell wall organization"/>
    <property type="evidence" value="ECO:0007669"/>
    <property type="project" value="UniProtKB-KW"/>
</dbReference>
<keyword evidence="7 8" id="KW-0573">Peptidoglycan synthesis</keyword>
<evidence type="ECO:0000313" key="11">
    <source>
        <dbReference type="EMBL" id="OGZ09700.1"/>
    </source>
</evidence>
<evidence type="ECO:0000256" key="7">
    <source>
        <dbReference type="HAMAP-Rule" id="MF_00639"/>
    </source>
</evidence>
<dbReference type="PANTHER" id="PTHR43692:SF1">
    <property type="entry name" value="UDP-N-ACETYLMURAMOYLALANINE--D-GLUTAMATE LIGASE"/>
    <property type="match status" value="1"/>
</dbReference>
<sequence length="480" mass="53451">MRRGWKTFFFSEGGSASGGEGKRITLMGLGLLGRGVGDAAFLAACGARVLVTDRKTSEELAPSLRRLKKYSTIRYALGGHKIQDFRNADMVIKAAGVPLDSPYIREARKHKVTVHMSTALFVKLLPPDVTVIGVTGTRGKTTTTNLIYEILKRHTTYNIRHTKSRIFLGGNVRGVSTLAMLPKVKSGDFVILELDSWQLQGFADLKISPHIAVFTTFYPDHMNYYGGSMRKYFSDKASIFTNHETHNTKQKKEGHLIVGEQAMSFVKKWEPKHARRAVVTRASTSPIDWTSKLLGEHNRYNIGCAIAAADALGISRAITKKAVESFRGVPGRLELVREVRGVKIYNDTTATTPEATIAALRALGDPPSLKLRRARKQNIVLIMGGADKGLDMRSLVREIPKYCKAVLLLAGSGTENFRFQISDFRFKDREAKSLREAVERARDAAKKGDMILFSPAFASFGMFKNEYDRGERFTRLVRTL</sequence>
<dbReference type="Gene3D" id="3.40.1190.10">
    <property type="entry name" value="Mur-like, catalytic domain"/>
    <property type="match status" value="1"/>
</dbReference>
<dbReference type="Pfam" id="PF21799">
    <property type="entry name" value="MurD-like_N"/>
    <property type="match status" value="1"/>
</dbReference>
<accession>A0A1G2D9U6</accession>
<dbReference type="InterPro" id="IPR005762">
    <property type="entry name" value="MurD"/>
</dbReference>
<dbReference type="Gene3D" id="3.40.50.720">
    <property type="entry name" value="NAD(P)-binding Rossmann-like Domain"/>
    <property type="match status" value="1"/>
</dbReference>
<comment type="subcellular location">
    <subcellularLocation>
        <location evidence="1 7 8">Cytoplasm</location>
    </subcellularLocation>
</comment>
<dbReference type="EMBL" id="MHLN01000047">
    <property type="protein sequence ID" value="OGZ09700.1"/>
    <property type="molecule type" value="Genomic_DNA"/>
</dbReference>
<evidence type="ECO:0000259" key="9">
    <source>
        <dbReference type="Pfam" id="PF02875"/>
    </source>
</evidence>
<dbReference type="AlphaFoldDB" id="A0A1G2D9U6"/>
<keyword evidence="7 8" id="KW-0133">Cell shape</keyword>
<dbReference type="Pfam" id="PF02875">
    <property type="entry name" value="Mur_ligase_C"/>
    <property type="match status" value="1"/>
</dbReference>
<dbReference type="PANTHER" id="PTHR43692">
    <property type="entry name" value="UDP-N-ACETYLMURAMOYLALANINE--D-GLUTAMATE LIGASE"/>
    <property type="match status" value="1"/>
</dbReference>
<comment type="function">
    <text evidence="7 8">Cell wall formation. Catalyzes the addition of glutamate to the nucleotide precursor UDP-N-acetylmuramoyl-L-alanine (UMA).</text>
</comment>
<evidence type="ECO:0000259" key="10">
    <source>
        <dbReference type="Pfam" id="PF08245"/>
    </source>
</evidence>
<organism evidence="11 12">
    <name type="scientific">Candidatus Lloydbacteria bacterium RIFCSPHIGHO2_02_FULL_51_22</name>
    <dbReference type="NCBI Taxonomy" id="1798663"/>
    <lineage>
        <taxon>Bacteria</taxon>
        <taxon>Candidatus Lloydiibacteriota</taxon>
    </lineage>
</organism>
<dbReference type="GO" id="GO:0005524">
    <property type="term" value="F:ATP binding"/>
    <property type="evidence" value="ECO:0007669"/>
    <property type="project" value="UniProtKB-UniRule"/>
</dbReference>
<dbReference type="GO" id="GO:0051301">
    <property type="term" value="P:cell division"/>
    <property type="evidence" value="ECO:0007669"/>
    <property type="project" value="UniProtKB-KW"/>
</dbReference>
<keyword evidence="7 8" id="KW-0132">Cell division</keyword>
<evidence type="ECO:0000256" key="2">
    <source>
        <dbReference type="ARBA" id="ARBA00004752"/>
    </source>
</evidence>
<dbReference type="InterPro" id="IPR013221">
    <property type="entry name" value="Mur_ligase_cen"/>
</dbReference>
<feature type="domain" description="Mur ligase C-terminal" evidence="9">
    <location>
        <begin position="331"/>
        <end position="456"/>
    </location>
</feature>
<dbReference type="InterPro" id="IPR036565">
    <property type="entry name" value="Mur-like_cat_sf"/>
</dbReference>
<proteinExistence type="inferred from homology"/>
<evidence type="ECO:0000256" key="5">
    <source>
        <dbReference type="ARBA" id="ARBA00022741"/>
    </source>
</evidence>
<dbReference type="EC" id="6.3.2.9" evidence="7 8"/>
<keyword evidence="4 7" id="KW-0436">Ligase</keyword>
<evidence type="ECO:0000313" key="12">
    <source>
        <dbReference type="Proteomes" id="UP000178099"/>
    </source>
</evidence>
<comment type="catalytic activity">
    <reaction evidence="7 8">
        <text>UDP-N-acetyl-alpha-D-muramoyl-L-alanine + D-glutamate + ATP = UDP-N-acetyl-alpha-D-muramoyl-L-alanyl-D-glutamate + ADP + phosphate + H(+)</text>
        <dbReference type="Rhea" id="RHEA:16429"/>
        <dbReference type="ChEBI" id="CHEBI:15378"/>
        <dbReference type="ChEBI" id="CHEBI:29986"/>
        <dbReference type="ChEBI" id="CHEBI:30616"/>
        <dbReference type="ChEBI" id="CHEBI:43474"/>
        <dbReference type="ChEBI" id="CHEBI:83898"/>
        <dbReference type="ChEBI" id="CHEBI:83900"/>
        <dbReference type="ChEBI" id="CHEBI:456216"/>
        <dbReference type="EC" id="6.3.2.9"/>
    </reaction>
</comment>
<evidence type="ECO:0000256" key="4">
    <source>
        <dbReference type="ARBA" id="ARBA00022598"/>
    </source>
</evidence>
<dbReference type="SUPFAM" id="SSF53623">
    <property type="entry name" value="MurD-like peptide ligases, catalytic domain"/>
    <property type="match status" value="1"/>
</dbReference>
<gene>
    <name evidence="7" type="primary">murD</name>
    <name evidence="11" type="ORF">A3D67_02080</name>
</gene>
<dbReference type="UniPathway" id="UPA00219"/>
<dbReference type="Proteomes" id="UP000178099">
    <property type="component" value="Unassembled WGS sequence"/>
</dbReference>
<keyword evidence="3 7" id="KW-0963">Cytoplasm</keyword>
<evidence type="ECO:0000256" key="3">
    <source>
        <dbReference type="ARBA" id="ARBA00022490"/>
    </source>
</evidence>
<dbReference type="InterPro" id="IPR036615">
    <property type="entry name" value="Mur_ligase_C_dom_sf"/>
</dbReference>
<dbReference type="InterPro" id="IPR004101">
    <property type="entry name" value="Mur_ligase_C"/>
</dbReference>
<comment type="similarity">
    <text evidence="7">Belongs to the MurCDEF family.</text>
</comment>
<dbReference type="GO" id="GO:0005737">
    <property type="term" value="C:cytoplasm"/>
    <property type="evidence" value="ECO:0007669"/>
    <property type="project" value="UniProtKB-SubCell"/>
</dbReference>
<keyword evidence="5 7" id="KW-0547">Nucleotide-binding</keyword>